<evidence type="ECO:0000256" key="1">
    <source>
        <dbReference type="SAM" id="MobiDB-lite"/>
    </source>
</evidence>
<protein>
    <recommendedName>
        <fullName evidence="4">DUF4283 domain-containing protein</fullName>
    </recommendedName>
</protein>
<accession>A0A843U7Z5</accession>
<name>A0A843U7Z5_COLES</name>
<dbReference type="AlphaFoldDB" id="A0A843U7Z5"/>
<dbReference type="OrthoDB" id="191080at2759"/>
<comment type="caution">
    <text evidence="2">The sequence shown here is derived from an EMBL/GenBank/DDBJ whole genome shotgun (WGS) entry which is preliminary data.</text>
</comment>
<evidence type="ECO:0000313" key="2">
    <source>
        <dbReference type="EMBL" id="MQL79718.1"/>
    </source>
</evidence>
<gene>
    <name evidence="2" type="ORF">Taro_012162</name>
</gene>
<evidence type="ECO:0000313" key="3">
    <source>
        <dbReference type="Proteomes" id="UP000652761"/>
    </source>
</evidence>
<dbReference type="Proteomes" id="UP000652761">
    <property type="component" value="Unassembled WGS sequence"/>
</dbReference>
<evidence type="ECO:0008006" key="4">
    <source>
        <dbReference type="Google" id="ProtNLM"/>
    </source>
</evidence>
<reference evidence="2" key="1">
    <citation type="submission" date="2017-07" db="EMBL/GenBank/DDBJ databases">
        <title>Taro Niue Genome Assembly and Annotation.</title>
        <authorList>
            <person name="Atibalentja N."/>
            <person name="Keating K."/>
            <person name="Fields C.J."/>
        </authorList>
    </citation>
    <scope>NUCLEOTIDE SEQUENCE</scope>
    <source>
        <strain evidence="2">Niue_2</strain>
        <tissue evidence="2">Leaf</tissue>
    </source>
</reference>
<sequence>MWLRGTDVRANNRLQGSKICAKAGEFPTENLARREGWLRRNLYVSVIQGSVKAEDLRNRVEALWGDSWEISKVVPQDFLVVGSDEQKVAAVVETGVLVVGDVLLRVRRWAKGIGTFPYPGLQRIQMTLEGVPLLLCDEEGIAFLVRLFGGVIQGKPEFTLMGSRTAVSVTISAPSESAISTVITAVVGREVVIVRVWILWTTQNQSQLTHLGLQGGRKVEEDVRRDPLAGNRFSISDPGREPDEEFWVGATSLCRLEGAEDSSLVPAGGRLGYVRETRDLPESTRGDTIGPARIDTCLLPHPMALKSRGDRDSSPTTSYEPYVTGKKGMMLGGVPEMLKDAATALLFSTARSSMLGACCLVGSHDEPEVEEMPDGMEGCRALLNGKDASSLQEGNSDQRFSLGLGASQRAPDQVPEGAILTMVQAKAADSLISFVEGLEDEEVEAVQIYMSTEGVFSPDKEMLEYRTCLDKEEGKELMGEVQRITEEHFKGLTEKLEVSYDGVEKGIRGVVFMIQKSWLAALASEAKKDKSEKVKSRSRGDDAGE</sequence>
<organism evidence="2 3">
    <name type="scientific">Colocasia esculenta</name>
    <name type="common">Wild taro</name>
    <name type="synonym">Arum esculentum</name>
    <dbReference type="NCBI Taxonomy" id="4460"/>
    <lineage>
        <taxon>Eukaryota</taxon>
        <taxon>Viridiplantae</taxon>
        <taxon>Streptophyta</taxon>
        <taxon>Embryophyta</taxon>
        <taxon>Tracheophyta</taxon>
        <taxon>Spermatophyta</taxon>
        <taxon>Magnoliopsida</taxon>
        <taxon>Liliopsida</taxon>
        <taxon>Araceae</taxon>
        <taxon>Aroideae</taxon>
        <taxon>Colocasieae</taxon>
        <taxon>Colocasia</taxon>
    </lineage>
</organism>
<dbReference type="EMBL" id="NMUH01000472">
    <property type="protein sequence ID" value="MQL79718.1"/>
    <property type="molecule type" value="Genomic_DNA"/>
</dbReference>
<proteinExistence type="predicted"/>
<keyword evidence="3" id="KW-1185">Reference proteome</keyword>
<feature type="region of interest" description="Disordered" evidence="1">
    <location>
        <begin position="526"/>
        <end position="545"/>
    </location>
</feature>